<dbReference type="InterPro" id="IPR011063">
    <property type="entry name" value="TilS/TtcA_N"/>
</dbReference>
<gene>
    <name evidence="6 8" type="primary">tilS</name>
    <name evidence="8" type="ORF">ACFQ4E_18415</name>
</gene>
<keyword evidence="9" id="KW-1185">Reference proteome</keyword>
<evidence type="ECO:0000256" key="5">
    <source>
        <dbReference type="ARBA" id="ARBA00048539"/>
    </source>
</evidence>
<feature type="binding site" evidence="6">
    <location>
        <begin position="33"/>
        <end position="38"/>
    </location>
    <ligand>
        <name>ATP</name>
        <dbReference type="ChEBI" id="CHEBI:30616"/>
    </ligand>
</feature>
<comment type="caution">
    <text evidence="8">The sequence shown here is derived from an EMBL/GenBank/DDBJ whole genome shotgun (WGS) entry which is preliminary data.</text>
</comment>
<keyword evidence="1 6" id="KW-0436">Ligase</keyword>
<dbReference type="EC" id="6.3.4.19" evidence="6"/>
<dbReference type="NCBIfam" id="TIGR02432">
    <property type="entry name" value="lysidine_TilS_N"/>
    <property type="match status" value="1"/>
</dbReference>
<comment type="function">
    <text evidence="6">Ligates lysine onto the cytidine present at position 34 of the AUA codon-specific tRNA(Ile) that contains the anticodon CAU, in an ATP-dependent manner. Cytidine is converted to lysidine, thus changing the amino acid specificity of the tRNA from methionine to isoleucine.</text>
</comment>
<dbReference type="CDD" id="cd01992">
    <property type="entry name" value="TilS_N"/>
    <property type="match status" value="1"/>
</dbReference>
<evidence type="ECO:0000313" key="8">
    <source>
        <dbReference type="EMBL" id="MFD1344410.1"/>
    </source>
</evidence>
<dbReference type="HAMAP" id="MF_01161">
    <property type="entry name" value="tRNA_Ile_lys_synt"/>
    <property type="match status" value="1"/>
</dbReference>
<comment type="catalytic activity">
    <reaction evidence="5 6">
        <text>cytidine(34) in tRNA(Ile2) + L-lysine + ATP = lysidine(34) in tRNA(Ile2) + AMP + diphosphate + H(+)</text>
        <dbReference type="Rhea" id="RHEA:43744"/>
        <dbReference type="Rhea" id="RHEA-COMP:10625"/>
        <dbReference type="Rhea" id="RHEA-COMP:10670"/>
        <dbReference type="ChEBI" id="CHEBI:15378"/>
        <dbReference type="ChEBI" id="CHEBI:30616"/>
        <dbReference type="ChEBI" id="CHEBI:32551"/>
        <dbReference type="ChEBI" id="CHEBI:33019"/>
        <dbReference type="ChEBI" id="CHEBI:82748"/>
        <dbReference type="ChEBI" id="CHEBI:83665"/>
        <dbReference type="ChEBI" id="CHEBI:456215"/>
        <dbReference type="EC" id="6.3.4.19"/>
    </reaction>
</comment>
<dbReference type="Proteomes" id="UP001597135">
    <property type="component" value="Unassembled WGS sequence"/>
</dbReference>
<proteinExistence type="inferred from homology"/>
<reference evidence="9" key="1">
    <citation type="journal article" date="2019" name="Int. J. Syst. Evol. Microbiol.">
        <title>The Global Catalogue of Microorganisms (GCM) 10K type strain sequencing project: providing services to taxonomists for standard genome sequencing and annotation.</title>
        <authorList>
            <consortium name="The Broad Institute Genomics Platform"/>
            <consortium name="The Broad Institute Genome Sequencing Center for Infectious Disease"/>
            <person name="Wu L."/>
            <person name="Ma J."/>
        </authorList>
    </citation>
    <scope>NUCLEOTIDE SEQUENCE [LARGE SCALE GENOMIC DNA]</scope>
    <source>
        <strain evidence="9">CCUG 62953</strain>
    </source>
</reference>
<dbReference type="PANTHER" id="PTHR43033:SF1">
    <property type="entry name" value="TRNA(ILE)-LYSIDINE SYNTHASE-RELATED"/>
    <property type="match status" value="1"/>
</dbReference>
<organism evidence="8 9">
    <name type="scientific">Litorisediminicola beolgyonensis</name>
    <dbReference type="NCBI Taxonomy" id="1173614"/>
    <lineage>
        <taxon>Bacteria</taxon>
        <taxon>Pseudomonadati</taxon>
        <taxon>Pseudomonadota</taxon>
        <taxon>Alphaproteobacteria</taxon>
        <taxon>Rhodobacterales</taxon>
        <taxon>Paracoccaceae</taxon>
        <taxon>Litorisediminicola</taxon>
    </lineage>
</organism>
<comment type="subcellular location">
    <subcellularLocation>
        <location evidence="6">Cytoplasm</location>
    </subcellularLocation>
</comment>
<dbReference type="SUPFAM" id="SSF52402">
    <property type="entry name" value="Adenine nucleotide alpha hydrolases-like"/>
    <property type="match status" value="1"/>
</dbReference>
<dbReference type="PANTHER" id="PTHR43033">
    <property type="entry name" value="TRNA(ILE)-LYSIDINE SYNTHASE-RELATED"/>
    <property type="match status" value="1"/>
</dbReference>
<dbReference type="InterPro" id="IPR014729">
    <property type="entry name" value="Rossmann-like_a/b/a_fold"/>
</dbReference>
<keyword evidence="3 6" id="KW-0547">Nucleotide-binding</keyword>
<evidence type="ECO:0000256" key="1">
    <source>
        <dbReference type="ARBA" id="ARBA00022598"/>
    </source>
</evidence>
<comment type="similarity">
    <text evidence="6">Belongs to the tRNA(Ile)-lysidine synthase family.</text>
</comment>
<dbReference type="EMBL" id="JBHTMU010000049">
    <property type="protein sequence ID" value="MFD1344410.1"/>
    <property type="molecule type" value="Genomic_DNA"/>
</dbReference>
<evidence type="ECO:0000259" key="7">
    <source>
        <dbReference type="Pfam" id="PF01171"/>
    </source>
</evidence>
<dbReference type="Pfam" id="PF01171">
    <property type="entry name" value="ATP_bind_3"/>
    <property type="match status" value="1"/>
</dbReference>
<evidence type="ECO:0000256" key="2">
    <source>
        <dbReference type="ARBA" id="ARBA00022694"/>
    </source>
</evidence>
<keyword evidence="4 6" id="KW-0067">ATP-binding</keyword>
<comment type="domain">
    <text evidence="6">The N-terminal region contains the highly conserved SGGXDS motif, predicted to be a P-loop motif involved in ATP binding.</text>
</comment>
<dbReference type="Gene3D" id="3.40.50.620">
    <property type="entry name" value="HUPs"/>
    <property type="match status" value="1"/>
</dbReference>
<name>A0ABW3ZNS5_9RHOB</name>
<dbReference type="RefSeq" id="WP_386805991.1">
    <property type="nucleotide sequence ID" value="NZ_JBHTMU010000049.1"/>
</dbReference>
<dbReference type="GO" id="GO:0032267">
    <property type="term" value="F:tRNA(Ile)-lysidine synthase activity"/>
    <property type="evidence" value="ECO:0007669"/>
    <property type="project" value="UniProtKB-EC"/>
</dbReference>
<protein>
    <recommendedName>
        <fullName evidence="6">tRNA(Ile)-lysidine synthase</fullName>
        <ecNumber evidence="6">6.3.4.19</ecNumber>
    </recommendedName>
    <alternativeName>
        <fullName evidence="6">tRNA(Ile)-2-lysyl-cytidine synthase</fullName>
    </alternativeName>
    <alternativeName>
        <fullName evidence="6">tRNA(Ile)-lysidine synthetase</fullName>
    </alternativeName>
</protein>
<feature type="domain" description="tRNA(Ile)-lysidine/2-thiocytidine synthase N-terminal" evidence="7">
    <location>
        <begin position="28"/>
        <end position="219"/>
    </location>
</feature>
<evidence type="ECO:0000256" key="4">
    <source>
        <dbReference type="ARBA" id="ARBA00022840"/>
    </source>
</evidence>
<dbReference type="InterPro" id="IPR012094">
    <property type="entry name" value="tRNA_Ile_lys_synt"/>
</dbReference>
<evidence type="ECO:0000256" key="3">
    <source>
        <dbReference type="ARBA" id="ARBA00022741"/>
    </source>
</evidence>
<evidence type="ECO:0000256" key="6">
    <source>
        <dbReference type="HAMAP-Rule" id="MF_01161"/>
    </source>
</evidence>
<sequence length="440" mass="47907">MTATGSGLDARFAAEMGVLLGPDFPSDIALAVSGGGDSMAMLTLAHNWTRVWGLRLHVVTIDHGLRQESAEEARFVGQECAALGHPHSILRWRWDGRGNLMAAAREARLRLIEGWRGPIAHVLFAHTEDDLAETFLARLARGAGVEGLSAMAPKRPVRVAPLAAEGQGVQPAGGEGYDIIRPCLGMRRAELRHYLSVLKGRWVEDPTNEDPRYDRARYRGLLPRLAEEWLGPDILAEAARRQSRARDALTARALEVWGRIGAEDTRTGDITFDRDGLAATERDTQLRLLSAALSLIGGTGYRPREAPLEQLLDRLLSGGSGTLNGCEAMARRDKLYLFRELAAVPPEPLPATVGTLWDGRWQLTETRDGAEIAALGETGWAALPEENRIHPHRAARALPALWRDGALLACPALGLGAAAILRYAPFGQVGMGLPELMRLR</sequence>
<evidence type="ECO:0000313" key="9">
    <source>
        <dbReference type="Proteomes" id="UP001597135"/>
    </source>
</evidence>
<keyword evidence="6" id="KW-0963">Cytoplasm</keyword>
<dbReference type="InterPro" id="IPR012795">
    <property type="entry name" value="tRNA_Ile_lys_synt_N"/>
</dbReference>
<accession>A0ABW3ZNS5</accession>
<keyword evidence="2 6" id="KW-0819">tRNA processing</keyword>